<dbReference type="GO" id="GO:0006281">
    <property type="term" value="P:DNA repair"/>
    <property type="evidence" value="ECO:0007669"/>
    <property type="project" value="TreeGrafter"/>
</dbReference>
<dbReference type="InterPro" id="IPR006439">
    <property type="entry name" value="HAD-SF_hydro_IA"/>
</dbReference>
<protein>
    <recommendedName>
        <fullName evidence="5">phosphoglycolate phosphatase</fullName>
        <ecNumber evidence="5">3.1.3.18</ecNumber>
    </recommendedName>
</protein>
<evidence type="ECO:0000256" key="9">
    <source>
        <dbReference type="ARBA" id="ARBA00023277"/>
    </source>
</evidence>
<dbReference type="GO" id="GO:0008967">
    <property type="term" value="F:phosphoglycolate phosphatase activity"/>
    <property type="evidence" value="ECO:0007669"/>
    <property type="project" value="UniProtKB-EC"/>
</dbReference>
<dbReference type="Proteomes" id="UP000619033">
    <property type="component" value="Unassembled WGS sequence"/>
</dbReference>
<evidence type="ECO:0000256" key="2">
    <source>
        <dbReference type="ARBA" id="ARBA00001946"/>
    </source>
</evidence>
<evidence type="ECO:0000256" key="3">
    <source>
        <dbReference type="ARBA" id="ARBA00004818"/>
    </source>
</evidence>
<dbReference type="AlphaFoldDB" id="A0A8J7MNI9"/>
<dbReference type="GO" id="GO:0005975">
    <property type="term" value="P:carbohydrate metabolic process"/>
    <property type="evidence" value="ECO:0007669"/>
    <property type="project" value="InterPro"/>
</dbReference>
<keyword evidence="9" id="KW-0119">Carbohydrate metabolism</keyword>
<dbReference type="EC" id="3.1.3.18" evidence="5"/>
<comment type="similarity">
    <text evidence="4">Belongs to the HAD-like hydrolase superfamily. CbbY/CbbZ/Gph/YieH family.</text>
</comment>
<comment type="caution">
    <text evidence="10">The sequence shown here is derived from an EMBL/GenBank/DDBJ whole genome shotgun (WGS) entry which is preliminary data.</text>
</comment>
<dbReference type="Gene3D" id="3.40.50.1000">
    <property type="entry name" value="HAD superfamily/HAD-like"/>
    <property type="match status" value="1"/>
</dbReference>
<dbReference type="RefSeq" id="WP_202658633.1">
    <property type="nucleotide sequence ID" value="NZ_JAESVP010000002.1"/>
</dbReference>
<dbReference type="NCBIfam" id="TIGR01449">
    <property type="entry name" value="PGP_bact"/>
    <property type="match status" value="1"/>
</dbReference>
<dbReference type="InterPro" id="IPR023214">
    <property type="entry name" value="HAD_sf"/>
</dbReference>
<evidence type="ECO:0000313" key="11">
    <source>
        <dbReference type="Proteomes" id="UP000619033"/>
    </source>
</evidence>
<dbReference type="Gene3D" id="1.10.150.240">
    <property type="entry name" value="Putative phosphatase, domain 2"/>
    <property type="match status" value="1"/>
</dbReference>
<comment type="catalytic activity">
    <reaction evidence="1">
        <text>2-phosphoglycolate + H2O = glycolate + phosphate</text>
        <dbReference type="Rhea" id="RHEA:14369"/>
        <dbReference type="ChEBI" id="CHEBI:15377"/>
        <dbReference type="ChEBI" id="CHEBI:29805"/>
        <dbReference type="ChEBI" id="CHEBI:43474"/>
        <dbReference type="ChEBI" id="CHEBI:58033"/>
        <dbReference type="EC" id="3.1.3.18"/>
    </reaction>
</comment>
<dbReference type="SFLD" id="SFLDG01129">
    <property type="entry name" value="C1.5:_HAD__Beta-PGM__Phosphata"/>
    <property type="match status" value="1"/>
</dbReference>
<gene>
    <name evidence="10" type="primary">gph</name>
    <name evidence="10" type="ORF">JI744_05245</name>
</gene>
<evidence type="ECO:0000256" key="4">
    <source>
        <dbReference type="ARBA" id="ARBA00006171"/>
    </source>
</evidence>
<evidence type="ECO:0000256" key="1">
    <source>
        <dbReference type="ARBA" id="ARBA00000830"/>
    </source>
</evidence>
<dbReference type="PANTHER" id="PTHR43434">
    <property type="entry name" value="PHOSPHOGLYCOLATE PHOSPHATASE"/>
    <property type="match status" value="1"/>
</dbReference>
<dbReference type="InterPro" id="IPR041492">
    <property type="entry name" value="HAD_2"/>
</dbReference>
<dbReference type="GO" id="GO:0005829">
    <property type="term" value="C:cytosol"/>
    <property type="evidence" value="ECO:0007669"/>
    <property type="project" value="TreeGrafter"/>
</dbReference>
<dbReference type="PANTHER" id="PTHR43434:SF1">
    <property type="entry name" value="PHOSPHOGLYCOLATE PHOSPHATASE"/>
    <property type="match status" value="1"/>
</dbReference>
<keyword evidence="7 10" id="KW-0378">Hydrolase</keyword>
<evidence type="ECO:0000313" key="10">
    <source>
        <dbReference type="EMBL" id="MBL4927507.1"/>
    </source>
</evidence>
<proteinExistence type="inferred from homology"/>
<keyword evidence="8" id="KW-0460">Magnesium</keyword>
<dbReference type="SFLD" id="SFLDS00003">
    <property type="entry name" value="Haloacid_Dehalogenase"/>
    <property type="match status" value="1"/>
</dbReference>
<keyword evidence="6" id="KW-0479">Metal-binding</keyword>
<evidence type="ECO:0000256" key="7">
    <source>
        <dbReference type="ARBA" id="ARBA00022801"/>
    </source>
</evidence>
<dbReference type="GO" id="GO:0046872">
    <property type="term" value="F:metal ion binding"/>
    <property type="evidence" value="ECO:0007669"/>
    <property type="project" value="UniProtKB-KW"/>
</dbReference>
<dbReference type="InterPro" id="IPR050155">
    <property type="entry name" value="HAD-like_hydrolase_sf"/>
</dbReference>
<organism evidence="10 11">
    <name type="scientific">Fuscibacter oryzae</name>
    <dbReference type="NCBI Taxonomy" id="2803939"/>
    <lineage>
        <taxon>Bacteria</taxon>
        <taxon>Pseudomonadati</taxon>
        <taxon>Pseudomonadota</taxon>
        <taxon>Alphaproteobacteria</taxon>
        <taxon>Rhodobacterales</taxon>
        <taxon>Paracoccaceae</taxon>
        <taxon>Fuscibacter</taxon>
    </lineage>
</organism>
<dbReference type="InterPro" id="IPR023198">
    <property type="entry name" value="PGP-like_dom2"/>
</dbReference>
<name>A0A8J7MNI9_9RHOB</name>
<dbReference type="EMBL" id="JAESVP010000002">
    <property type="protein sequence ID" value="MBL4927507.1"/>
    <property type="molecule type" value="Genomic_DNA"/>
</dbReference>
<evidence type="ECO:0000256" key="6">
    <source>
        <dbReference type="ARBA" id="ARBA00022723"/>
    </source>
</evidence>
<keyword evidence="11" id="KW-1185">Reference proteome</keyword>
<comment type="cofactor">
    <cofactor evidence="2">
        <name>Mg(2+)</name>
        <dbReference type="ChEBI" id="CHEBI:18420"/>
    </cofactor>
</comment>
<dbReference type="InterPro" id="IPR036412">
    <property type="entry name" value="HAD-like_sf"/>
</dbReference>
<sequence>MADPVLVFDLDGTLIHSAPEIHGVARDVLAQEGLPELSYELITSFVGNGLPTLVSRILVQLGLPGTGEQHHRMVEHFESIYQQRFDLTSLYPGVMSMLHDLSGRHRLAICTNKPQAPTRAVLAHFGLTDFFSVVIGGDTLPRRKPDPLPLHQAIRDSGGGDAIFVGDSEVDADTARNAQIPFALFTGGYRKTAVEDLGAKWIFDHHDEFRP</sequence>
<comment type="pathway">
    <text evidence="3">Organic acid metabolism; glycolate biosynthesis; glycolate from 2-phosphoglycolate: step 1/1.</text>
</comment>
<dbReference type="Pfam" id="PF13419">
    <property type="entry name" value="HAD_2"/>
    <property type="match status" value="1"/>
</dbReference>
<evidence type="ECO:0000256" key="5">
    <source>
        <dbReference type="ARBA" id="ARBA00013078"/>
    </source>
</evidence>
<evidence type="ECO:0000256" key="8">
    <source>
        <dbReference type="ARBA" id="ARBA00022842"/>
    </source>
</evidence>
<accession>A0A8J7MNI9</accession>
<dbReference type="NCBIfam" id="TIGR01549">
    <property type="entry name" value="HAD-SF-IA-v1"/>
    <property type="match status" value="1"/>
</dbReference>
<reference evidence="10" key="1">
    <citation type="submission" date="2021-01" db="EMBL/GenBank/DDBJ databases">
        <title>Genome seq and assembly of Tabrizicola sp. KVB23.</title>
        <authorList>
            <person name="Chhetri G."/>
        </authorList>
    </citation>
    <scope>NUCLEOTIDE SEQUENCE</scope>
    <source>
        <strain evidence="10">KVB23</strain>
    </source>
</reference>
<dbReference type="InterPro" id="IPR037512">
    <property type="entry name" value="PGPase_prok"/>
</dbReference>
<dbReference type="SUPFAM" id="SSF56784">
    <property type="entry name" value="HAD-like"/>
    <property type="match status" value="1"/>
</dbReference>